<name>A0A4S9CK93_AURPU</name>
<protein>
    <recommendedName>
        <fullName evidence="2">Ubiquitin-like domain-containing protein</fullName>
    </recommendedName>
</protein>
<proteinExistence type="predicted"/>
<organism evidence="1">
    <name type="scientific">Aureobasidium pullulans</name>
    <name type="common">Black yeast</name>
    <name type="synonym">Pullularia pullulans</name>
    <dbReference type="NCBI Taxonomy" id="5580"/>
    <lineage>
        <taxon>Eukaryota</taxon>
        <taxon>Fungi</taxon>
        <taxon>Dikarya</taxon>
        <taxon>Ascomycota</taxon>
        <taxon>Pezizomycotina</taxon>
        <taxon>Dothideomycetes</taxon>
        <taxon>Dothideomycetidae</taxon>
        <taxon>Dothideales</taxon>
        <taxon>Saccotheciaceae</taxon>
        <taxon>Aureobasidium</taxon>
    </lineage>
</organism>
<dbReference type="EMBL" id="QZAS01000023">
    <property type="protein sequence ID" value="THX06444.1"/>
    <property type="molecule type" value="Genomic_DNA"/>
</dbReference>
<evidence type="ECO:0008006" key="2">
    <source>
        <dbReference type="Google" id="ProtNLM"/>
    </source>
</evidence>
<comment type="caution">
    <text evidence="1">The sequence shown here is derived from an EMBL/GenBank/DDBJ whole genome shotgun (WGS) entry which is preliminary data.</text>
</comment>
<gene>
    <name evidence="1" type="ORF">D6D13_06575</name>
</gene>
<reference evidence="1" key="1">
    <citation type="submission" date="2018-10" db="EMBL/GenBank/DDBJ databases">
        <title>Fifty Aureobasidium pullulans genomes reveal a recombining polyextremotolerant generalist.</title>
        <authorList>
            <person name="Gostincar C."/>
            <person name="Turk M."/>
            <person name="Zajc J."/>
            <person name="Gunde-Cimerman N."/>
        </authorList>
    </citation>
    <scope>NUCLEOTIDE SEQUENCE [LARGE SCALE GENOMIC DNA]</scope>
    <source>
        <strain evidence="1">EXF-10085</strain>
    </source>
</reference>
<evidence type="ECO:0000313" key="1">
    <source>
        <dbReference type="EMBL" id="THX06444.1"/>
    </source>
</evidence>
<sequence length="136" mass="15275">MAVRSQSTSNRPERFQISVNDDGDLYMFMDTWNGDTIANFLTRLANTASPKLVRKNIHLSFDGVRLGESTTIFEVSLDPCVDWDILTRAMQTGLADGDELALHYRQKDGKDECQSCNGSRKSSHYNGTGYMTRQNG</sequence>
<accession>A0A4S9CK93</accession>
<dbReference type="AlphaFoldDB" id="A0A4S9CK93"/>